<evidence type="ECO:0000313" key="3">
    <source>
        <dbReference type="Proteomes" id="UP000727506"/>
    </source>
</evidence>
<feature type="region of interest" description="Disordered" evidence="1">
    <location>
        <begin position="16"/>
        <end position="36"/>
    </location>
</feature>
<gene>
    <name evidence="2" type="ORF">KH142_04545</name>
</gene>
<dbReference type="Proteomes" id="UP000727506">
    <property type="component" value="Unassembled WGS sequence"/>
</dbReference>
<dbReference type="AlphaFoldDB" id="A0A943YY76"/>
<evidence type="ECO:0000313" key="2">
    <source>
        <dbReference type="EMBL" id="MBS6940743.1"/>
    </source>
</evidence>
<reference evidence="2" key="1">
    <citation type="submission" date="2021-02" db="EMBL/GenBank/DDBJ databases">
        <title>Infant gut strain persistence is associated with maternal origin, phylogeny, and functional potential including surface adhesion and iron acquisition.</title>
        <authorList>
            <person name="Lou Y.C."/>
        </authorList>
    </citation>
    <scope>NUCLEOTIDE SEQUENCE</scope>
    <source>
        <strain evidence="2">L2_039_000G1_dasL2_039_000G1_concoct_11</strain>
    </source>
</reference>
<accession>A0A943YY76</accession>
<organism evidence="2 3">
    <name type="scientific">Slackia piriformis</name>
    <dbReference type="NCBI Taxonomy" id="626934"/>
    <lineage>
        <taxon>Bacteria</taxon>
        <taxon>Bacillati</taxon>
        <taxon>Actinomycetota</taxon>
        <taxon>Coriobacteriia</taxon>
        <taxon>Eggerthellales</taxon>
        <taxon>Eggerthellaceae</taxon>
        <taxon>Slackia</taxon>
    </lineage>
</organism>
<comment type="caution">
    <text evidence="2">The sequence shown here is derived from an EMBL/GenBank/DDBJ whole genome shotgun (WGS) entry which is preliminary data.</text>
</comment>
<protein>
    <submittedName>
        <fullName evidence="2">Uncharacterized protein</fullName>
    </submittedName>
</protein>
<dbReference type="EMBL" id="JAGZSV010000062">
    <property type="protein sequence ID" value="MBS6940743.1"/>
    <property type="molecule type" value="Genomic_DNA"/>
</dbReference>
<proteinExistence type="predicted"/>
<evidence type="ECO:0000256" key="1">
    <source>
        <dbReference type="SAM" id="MobiDB-lite"/>
    </source>
</evidence>
<sequence length="257" mass="27675">MKKYLDEEGLRVLAENIGGGTDGKVPPHQHTSEDIADPQKLRNRIGLGDTLGAVPVANGGTGETTINNVRKALFPSPGNAKAPTPYALPYFGASSYEASYLTMKELRNAIGLGNSTDVLAIGDGGTGARTAEEARKKLGIGAKLLWEGANWITGTISIPGVSEYKALYFEMSTDFAQGFGVMMTKIESSKLFAADITTQPIKGQTSMNLERAVVICRYDTDSLIASTNLLRYYRLTPSLTINFTSSSYGCQRIWGLF</sequence>
<name>A0A943YY76_9ACTN</name>